<dbReference type="Gene3D" id="3.40.30.10">
    <property type="entry name" value="Glutaredoxin"/>
    <property type="match status" value="1"/>
</dbReference>
<gene>
    <name evidence="4" type="ORF">CTEN210_14534</name>
</gene>
<evidence type="ECO:0000256" key="1">
    <source>
        <dbReference type="ARBA" id="ARBA00008987"/>
    </source>
</evidence>
<dbReference type="PANTHER" id="PTHR43601:SF32">
    <property type="entry name" value="THIOREDOXIN-LIKE 2-2, CHLOROPLASTIC"/>
    <property type="match status" value="1"/>
</dbReference>
<keyword evidence="5" id="KW-1185">Reference proteome</keyword>
<comment type="similarity">
    <text evidence="1">Belongs to the thioredoxin family.</text>
</comment>
<sequence length="173" mass="19723">MSSFEKRMRRLINPKNTATQKKRKSYGKSNVPPNLIKIQTLNEYKDMICKNKDRIVVVRFYATWCKACKAIAPSYYRLATTYKDALFVDVPVTPENANLHQGLGVPSLPFGHIYHPTGGLVEELKIAKKNFPKFARVLKYYLDGKCDVEEYEEIMSKVVDDGDEGAVESGKRP</sequence>
<dbReference type="GO" id="GO:0045454">
    <property type="term" value="P:cell redox homeostasis"/>
    <property type="evidence" value="ECO:0007669"/>
    <property type="project" value="TreeGrafter"/>
</dbReference>
<evidence type="ECO:0000313" key="4">
    <source>
        <dbReference type="EMBL" id="GFH58058.1"/>
    </source>
</evidence>
<dbReference type="Pfam" id="PF00085">
    <property type="entry name" value="Thioredoxin"/>
    <property type="match status" value="1"/>
</dbReference>
<protein>
    <recommendedName>
        <fullName evidence="3">Thioredoxin domain-containing protein</fullName>
    </recommendedName>
</protein>
<evidence type="ECO:0000313" key="5">
    <source>
        <dbReference type="Proteomes" id="UP001054902"/>
    </source>
</evidence>
<accession>A0AAD3D5A4</accession>
<dbReference type="SUPFAM" id="SSF52833">
    <property type="entry name" value="Thioredoxin-like"/>
    <property type="match status" value="1"/>
</dbReference>
<name>A0AAD3D5A4_9STRA</name>
<dbReference type="PANTHER" id="PTHR43601">
    <property type="entry name" value="THIOREDOXIN, MITOCHONDRIAL"/>
    <property type="match status" value="1"/>
</dbReference>
<comment type="caution">
    <text evidence="4">The sequence shown here is derived from an EMBL/GenBank/DDBJ whole genome shotgun (WGS) entry which is preliminary data.</text>
</comment>
<feature type="region of interest" description="Disordered" evidence="2">
    <location>
        <begin position="1"/>
        <end position="29"/>
    </location>
</feature>
<reference evidence="4 5" key="1">
    <citation type="journal article" date="2021" name="Sci. Rep.">
        <title>The genome of the diatom Chaetoceros tenuissimus carries an ancient integrated fragment of an extant virus.</title>
        <authorList>
            <person name="Hongo Y."/>
            <person name="Kimura K."/>
            <person name="Takaki Y."/>
            <person name="Yoshida Y."/>
            <person name="Baba S."/>
            <person name="Kobayashi G."/>
            <person name="Nagasaki K."/>
            <person name="Hano T."/>
            <person name="Tomaru Y."/>
        </authorList>
    </citation>
    <scope>NUCLEOTIDE SEQUENCE [LARGE SCALE GENOMIC DNA]</scope>
    <source>
        <strain evidence="4 5">NIES-3715</strain>
    </source>
</reference>
<dbReference type="AlphaFoldDB" id="A0AAD3D5A4"/>
<proteinExistence type="inferred from homology"/>
<evidence type="ECO:0000259" key="3">
    <source>
        <dbReference type="PROSITE" id="PS51352"/>
    </source>
</evidence>
<dbReference type="InterPro" id="IPR013766">
    <property type="entry name" value="Thioredoxin_domain"/>
</dbReference>
<dbReference type="EMBL" id="BLLK01000060">
    <property type="protein sequence ID" value="GFH58058.1"/>
    <property type="molecule type" value="Genomic_DNA"/>
</dbReference>
<dbReference type="CDD" id="cd02947">
    <property type="entry name" value="TRX_family"/>
    <property type="match status" value="1"/>
</dbReference>
<dbReference type="InterPro" id="IPR036249">
    <property type="entry name" value="Thioredoxin-like_sf"/>
</dbReference>
<feature type="domain" description="Thioredoxin" evidence="3">
    <location>
        <begin position="12"/>
        <end position="160"/>
    </location>
</feature>
<dbReference type="Proteomes" id="UP001054902">
    <property type="component" value="Unassembled WGS sequence"/>
</dbReference>
<evidence type="ECO:0000256" key="2">
    <source>
        <dbReference type="SAM" id="MobiDB-lite"/>
    </source>
</evidence>
<organism evidence="4 5">
    <name type="scientific">Chaetoceros tenuissimus</name>
    <dbReference type="NCBI Taxonomy" id="426638"/>
    <lineage>
        <taxon>Eukaryota</taxon>
        <taxon>Sar</taxon>
        <taxon>Stramenopiles</taxon>
        <taxon>Ochrophyta</taxon>
        <taxon>Bacillariophyta</taxon>
        <taxon>Coscinodiscophyceae</taxon>
        <taxon>Chaetocerotophycidae</taxon>
        <taxon>Chaetocerotales</taxon>
        <taxon>Chaetocerotaceae</taxon>
        <taxon>Chaetoceros</taxon>
    </lineage>
</organism>
<dbReference type="PROSITE" id="PS51352">
    <property type="entry name" value="THIOREDOXIN_2"/>
    <property type="match status" value="1"/>
</dbReference>